<evidence type="ECO:0000313" key="2">
    <source>
        <dbReference type="Proteomes" id="UP001056120"/>
    </source>
</evidence>
<keyword evidence="2" id="KW-1185">Reference proteome</keyword>
<sequence>MVAVEDGFFKVEAKELYPWSPSINQYDDDSEDELSVGIKGEEFDHDEMLDLDDVHGQKEGVDDVLDSVFLSGDDLTVVMVCVVVVQDRACHNLKVFRRLETSLNS</sequence>
<evidence type="ECO:0000313" key="1">
    <source>
        <dbReference type="EMBL" id="KAI3823714.1"/>
    </source>
</evidence>
<organism evidence="1 2">
    <name type="scientific">Smallanthus sonchifolius</name>
    <dbReference type="NCBI Taxonomy" id="185202"/>
    <lineage>
        <taxon>Eukaryota</taxon>
        <taxon>Viridiplantae</taxon>
        <taxon>Streptophyta</taxon>
        <taxon>Embryophyta</taxon>
        <taxon>Tracheophyta</taxon>
        <taxon>Spermatophyta</taxon>
        <taxon>Magnoliopsida</taxon>
        <taxon>eudicotyledons</taxon>
        <taxon>Gunneridae</taxon>
        <taxon>Pentapetalae</taxon>
        <taxon>asterids</taxon>
        <taxon>campanulids</taxon>
        <taxon>Asterales</taxon>
        <taxon>Asteraceae</taxon>
        <taxon>Asteroideae</taxon>
        <taxon>Heliantheae alliance</taxon>
        <taxon>Millerieae</taxon>
        <taxon>Smallanthus</taxon>
    </lineage>
</organism>
<reference evidence="2" key="1">
    <citation type="journal article" date="2022" name="Mol. Ecol. Resour.">
        <title>The genomes of chicory, endive, great burdock and yacon provide insights into Asteraceae palaeo-polyploidization history and plant inulin production.</title>
        <authorList>
            <person name="Fan W."/>
            <person name="Wang S."/>
            <person name="Wang H."/>
            <person name="Wang A."/>
            <person name="Jiang F."/>
            <person name="Liu H."/>
            <person name="Zhao H."/>
            <person name="Xu D."/>
            <person name="Zhang Y."/>
        </authorList>
    </citation>
    <scope>NUCLEOTIDE SEQUENCE [LARGE SCALE GENOMIC DNA]</scope>
    <source>
        <strain evidence="2">cv. Yunnan</strain>
    </source>
</reference>
<proteinExistence type="predicted"/>
<dbReference type="EMBL" id="CM042019">
    <property type="protein sequence ID" value="KAI3823714.1"/>
    <property type="molecule type" value="Genomic_DNA"/>
</dbReference>
<name>A0ACB9JUX2_9ASTR</name>
<accession>A0ACB9JUX2</accession>
<comment type="caution">
    <text evidence="1">The sequence shown here is derived from an EMBL/GenBank/DDBJ whole genome shotgun (WGS) entry which is preliminary data.</text>
</comment>
<reference evidence="1 2" key="2">
    <citation type="journal article" date="2022" name="Mol. Ecol. Resour.">
        <title>The genomes of chicory, endive, great burdock and yacon provide insights into Asteraceae paleo-polyploidization history and plant inulin production.</title>
        <authorList>
            <person name="Fan W."/>
            <person name="Wang S."/>
            <person name="Wang H."/>
            <person name="Wang A."/>
            <person name="Jiang F."/>
            <person name="Liu H."/>
            <person name="Zhao H."/>
            <person name="Xu D."/>
            <person name="Zhang Y."/>
        </authorList>
    </citation>
    <scope>NUCLEOTIDE SEQUENCE [LARGE SCALE GENOMIC DNA]</scope>
    <source>
        <strain evidence="2">cv. Yunnan</strain>
        <tissue evidence="1">Leaves</tissue>
    </source>
</reference>
<dbReference type="Proteomes" id="UP001056120">
    <property type="component" value="Linkage Group LG02"/>
</dbReference>
<gene>
    <name evidence="1" type="ORF">L1987_05154</name>
</gene>
<protein>
    <submittedName>
        <fullName evidence="1">Uncharacterized protein</fullName>
    </submittedName>
</protein>